<sequence length="70" mass="7757">MNEKHVCVCVYTIKLSCVFYPYDLTWIITTFLNVLLIYWLLVQDRPSTKVHAAPGGGSSLGYLFGDGGGN</sequence>
<evidence type="ECO:0000256" key="2">
    <source>
        <dbReference type="SAM" id="Phobius"/>
    </source>
</evidence>
<evidence type="ECO:0000313" key="4">
    <source>
        <dbReference type="Proteomes" id="UP000596661"/>
    </source>
</evidence>
<proteinExistence type="predicted"/>
<dbReference type="EnsemblPlants" id="novel_model_6938_5bd9a17a.5.5bd9b13d">
    <property type="protein sequence ID" value="cds.novel_model_6938_5bd9a17a.5.5bd9b13d"/>
    <property type="gene ID" value="novel_gene_3658_5bd9a17a"/>
</dbReference>
<evidence type="ECO:0000313" key="3">
    <source>
        <dbReference type="EnsemblPlants" id="cds.novel_model_6938_5bd9a17a.5.5bd9b13d"/>
    </source>
</evidence>
<keyword evidence="2" id="KW-1133">Transmembrane helix</keyword>
<dbReference type="Proteomes" id="UP000596661">
    <property type="component" value="Unassembled WGS sequence"/>
</dbReference>
<keyword evidence="2" id="KW-0472">Membrane</keyword>
<dbReference type="AlphaFoldDB" id="A0A803RA59"/>
<organism evidence="3 4">
    <name type="scientific">Cannabis sativa</name>
    <name type="common">Hemp</name>
    <name type="synonym">Marijuana</name>
    <dbReference type="NCBI Taxonomy" id="3483"/>
    <lineage>
        <taxon>Eukaryota</taxon>
        <taxon>Viridiplantae</taxon>
        <taxon>Streptophyta</taxon>
        <taxon>Embryophyta</taxon>
        <taxon>Tracheophyta</taxon>
        <taxon>Spermatophyta</taxon>
        <taxon>Magnoliopsida</taxon>
        <taxon>eudicotyledons</taxon>
        <taxon>Gunneridae</taxon>
        <taxon>Pentapetalae</taxon>
        <taxon>rosids</taxon>
        <taxon>fabids</taxon>
        <taxon>Rosales</taxon>
        <taxon>Cannabaceae</taxon>
        <taxon>Cannabis</taxon>
    </lineage>
</organism>
<keyword evidence="4" id="KW-1185">Reference proteome</keyword>
<feature type="compositionally biased region" description="Gly residues" evidence="1">
    <location>
        <begin position="54"/>
        <end position="70"/>
    </location>
</feature>
<feature type="transmembrane region" description="Helical" evidence="2">
    <location>
        <begin position="24"/>
        <end position="42"/>
    </location>
</feature>
<protein>
    <submittedName>
        <fullName evidence="3">Uncharacterized protein</fullName>
    </submittedName>
</protein>
<dbReference type="EMBL" id="UZAU01000810">
    <property type="status" value="NOT_ANNOTATED_CDS"/>
    <property type="molecule type" value="Genomic_DNA"/>
</dbReference>
<reference evidence="3" key="1">
    <citation type="submission" date="2021-03" db="UniProtKB">
        <authorList>
            <consortium name="EnsemblPlants"/>
        </authorList>
    </citation>
    <scope>IDENTIFICATION</scope>
</reference>
<dbReference type="Gramene" id="novel_model_6938_5bd9a17a.5.5bd9b13d">
    <property type="protein sequence ID" value="cds.novel_model_6938_5bd9a17a.5.5bd9b13d"/>
    <property type="gene ID" value="novel_gene_3658_5bd9a17a"/>
</dbReference>
<evidence type="ECO:0000256" key="1">
    <source>
        <dbReference type="SAM" id="MobiDB-lite"/>
    </source>
</evidence>
<name>A0A803RA59_CANSA</name>
<feature type="region of interest" description="Disordered" evidence="1">
    <location>
        <begin position="51"/>
        <end position="70"/>
    </location>
</feature>
<keyword evidence="2" id="KW-0812">Transmembrane</keyword>
<accession>A0A803RA59</accession>
<gene>
    <name evidence="3" type="primary">LOC115699427</name>
</gene>